<dbReference type="AlphaFoldDB" id="A0A2P6QDQ4"/>
<dbReference type="Gramene" id="PRQ32310">
    <property type="protein sequence ID" value="PRQ32310"/>
    <property type="gene ID" value="RchiOBHm_Chr5g0044961"/>
</dbReference>
<evidence type="ECO:0000313" key="2">
    <source>
        <dbReference type="Proteomes" id="UP000238479"/>
    </source>
</evidence>
<name>A0A2P6QDQ4_ROSCH</name>
<keyword evidence="2" id="KW-1185">Reference proteome</keyword>
<gene>
    <name evidence="1" type="ORF">RchiOBHm_Chr5g0044961</name>
</gene>
<sequence>MFLLQWRCASALSAPLQLRHYTQSAAAALIDDDSNPESFPRPDPKYDQTILVVPRLVSCKSISTKEQKAGRVPGIMFE</sequence>
<dbReference type="STRING" id="74649.A0A2P6QDQ4"/>
<proteinExistence type="predicted"/>
<reference evidence="1 2" key="1">
    <citation type="journal article" date="2018" name="Nat. Genet.">
        <title>The Rosa genome provides new insights in the design of modern roses.</title>
        <authorList>
            <person name="Bendahmane M."/>
        </authorList>
    </citation>
    <scope>NUCLEOTIDE SEQUENCE [LARGE SCALE GENOMIC DNA]</scope>
    <source>
        <strain evidence="2">cv. Old Blush</strain>
    </source>
</reference>
<evidence type="ECO:0000313" key="1">
    <source>
        <dbReference type="EMBL" id="PRQ32310.1"/>
    </source>
</evidence>
<dbReference type="EMBL" id="PDCK01000043">
    <property type="protein sequence ID" value="PRQ32310.1"/>
    <property type="molecule type" value="Genomic_DNA"/>
</dbReference>
<organism evidence="1 2">
    <name type="scientific">Rosa chinensis</name>
    <name type="common">China rose</name>
    <dbReference type="NCBI Taxonomy" id="74649"/>
    <lineage>
        <taxon>Eukaryota</taxon>
        <taxon>Viridiplantae</taxon>
        <taxon>Streptophyta</taxon>
        <taxon>Embryophyta</taxon>
        <taxon>Tracheophyta</taxon>
        <taxon>Spermatophyta</taxon>
        <taxon>Magnoliopsida</taxon>
        <taxon>eudicotyledons</taxon>
        <taxon>Gunneridae</taxon>
        <taxon>Pentapetalae</taxon>
        <taxon>rosids</taxon>
        <taxon>fabids</taxon>
        <taxon>Rosales</taxon>
        <taxon>Rosaceae</taxon>
        <taxon>Rosoideae</taxon>
        <taxon>Rosoideae incertae sedis</taxon>
        <taxon>Rosa</taxon>
    </lineage>
</organism>
<protein>
    <submittedName>
        <fullName evidence="1">Uncharacterized protein</fullName>
    </submittedName>
</protein>
<accession>A0A2P6QDQ4</accession>
<comment type="caution">
    <text evidence="1">The sequence shown here is derived from an EMBL/GenBank/DDBJ whole genome shotgun (WGS) entry which is preliminary data.</text>
</comment>
<dbReference type="Proteomes" id="UP000238479">
    <property type="component" value="Chromosome 5"/>
</dbReference>